<dbReference type="NCBIfam" id="TIGR00005">
    <property type="entry name" value="rluA_subfam"/>
    <property type="match status" value="1"/>
</dbReference>
<dbReference type="InterPro" id="IPR006224">
    <property type="entry name" value="PsdUridine_synth_RluA-like_CS"/>
</dbReference>
<comment type="similarity">
    <text evidence="1 5">Belongs to the pseudouridine synthase RluA family.</text>
</comment>
<reference evidence="7 8" key="1">
    <citation type="submission" date="2020-08" db="EMBL/GenBank/DDBJ databases">
        <title>Bridging the membrane lipid divide: bacteria of the FCB group superphylum have the potential to synthesize archaeal ether lipids.</title>
        <authorList>
            <person name="Villanueva L."/>
            <person name="Von Meijenfeldt F.A.B."/>
            <person name="Westbye A.B."/>
            <person name="Yadav S."/>
            <person name="Hopmans E.C."/>
            <person name="Dutilh B.E."/>
            <person name="Sinninghe Damste J.S."/>
        </authorList>
    </citation>
    <scope>NUCLEOTIDE SEQUENCE [LARGE SCALE GENOMIC DNA]</scope>
    <source>
        <strain evidence="7">NIOZ-UU81</strain>
    </source>
</reference>
<evidence type="ECO:0000313" key="7">
    <source>
        <dbReference type="EMBL" id="MBC8208476.1"/>
    </source>
</evidence>
<evidence type="ECO:0000313" key="8">
    <source>
        <dbReference type="Proteomes" id="UP000599024"/>
    </source>
</evidence>
<protein>
    <recommendedName>
        <fullName evidence="5">Pseudouridine synthase</fullName>
        <ecNumber evidence="5">5.4.99.-</ecNumber>
    </recommendedName>
</protein>
<dbReference type="InterPro" id="IPR020103">
    <property type="entry name" value="PsdUridine_synth_cat_dom_sf"/>
</dbReference>
<dbReference type="SMART" id="SM00363">
    <property type="entry name" value="S4"/>
    <property type="match status" value="1"/>
</dbReference>
<evidence type="ECO:0000256" key="2">
    <source>
        <dbReference type="ARBA" id="ARBA00023235"/>
    </source>
</evidence>
<dbReference type="AlphaFoldDB" id="A0A8J6T9G1"/>
<comment type="catalytic activity">
    <reaction evidence="5">
        <text>a uridine in RNA = a pseudouridine in RNA</text>
        <dbReference type="Rhea" id="RHEA:48348"/>
        <dbReference type="Rhea" id="RHEA-COMP:12068"/>
        <dbReference type="Rhea" id="RHEA-COMP:12069"/>
        <dbReference type="ChEBI" id="CHEBI:65314"/>
        <dbReference type="ChEBI" id="CHEBI:65315"/>
    </reaction>
</comment>
<organism evidence="7 8">
    <name type="scientific">Candidatus Desulfatifera sulfidica</name>
    <dbReference type="NCBI Taxonomy" id="2841691"/>
    <lineage>
        <taxon>Bacteria</taxon>
        <taxon>Pseudomonadati</taxon>
        <taxon>Thermodesulfobacteriota</taxon>
        <taxon>Desulfobulbia</taxon>
        <taxon>Desulfobulbales</taxon>
        <taxon>Desulfobulbaceae</taxon>
        <taxon>Candidatus Desulfatifera</taxon>
    </lineage>
</organism>
<dbReference type="Pfam" id="PF00849">
    <property type="entry name" value="PseudoU_synth_2"/>
    <property type="match status" value="1"/>
</dbReference>
<evidence type="ECO:0000256" key="4">
    <source>
        <dbReference type="PROSITE-ProRule" id="PRU00182"/>
    </source>
</evidence>
<keyword evidence="2 5" id="KW-0413">Isomerase</keyword>
<dbReference type="InterPro" id="IPR006145">
    <property type="entry name" value="PsdUridine_synth_RsuA/RluA"/>
</dbReference>
<name>A0A8J6T9G1_9BACT</name>
<dbReference type="CDD" id="cd00165">
    <property type="entry name" value="S4"/>
    <property type="match status" value="1"/>
</dbReference>
<keyword evidence="4" id="KW-0694">RNA-binding</keyword>
<dbReference type="Gene3D" id="3.10.290.10">
    <property type="entry name" value="RNA-binding S4 domain"/>
    <property type="match status" value="1"/>
</dbReference>
<dbReference type="GO" id="GO:0003723">
    <property type="term" value="F:RNA binding"/>
    <property type="evidence" value="ECO:0007669"/>
    <property type="project" value="UniProtKB-KW"/>
</dbReference>
<feature type="domain" description="RNA-binding S4" evidence="6">
    <location>
        <begin position="16"/>
        <end position="73"/>
    </location>
</feature>
<dbReference type="SUPFAM" id="SSF55120">
    <property type="entry name" value="Pseudouridine synthase"/>
    <property type="match status" value="1"/>
</dbReference>
<dbReference type="SUPFAM" id="SSF55174">
    <property type="entry name" value="Alpha-L RNA-binding motif"/>
    <property type="match status" value="1"/>
</dbReference>
<dbReference type="CDD" id="cd02869">
    <property type="entry name" value="PseudoU_synth_RluA_like"/>
    <property type="match status" value="1"/>
</dbReference>
<dbReference type="Gene3D" id="3.30.2350.10">
    <property type="entry name" value="Pseudouridine synthase"/>
    <property type="match status" value="1"/>
</dbReference>
<evidence type="ECO:0000256" key="5">
    <source>
        <dbReference type="RuleBase" id="RU362028"/>
    </source>
</evidence>
<feature type="active site" evidence="3">
    <location>
        <position position="139"/>
    </location>
</feature>
<dbReference type="InterPro" id="IPR006225">
    <property type="entry name" value="PsdUridine_synth_RluC/D"/>
</dbReference>
<dbReference type="GO" id="GO:0000455">
    <property type="term" value="P:enzyme-directed rRNA pseudouridine synthesis"/>
    <property type="evidence" value="ECO:0007669"/>
    <property type="project" value="TreeGrafter"/>
</dbReference>
<dbReference type="InterPro" id="IPR002942">
    <property type="entry name" value="S4_RNA-bd"/>
</dbReference>
<dbReference type="PROSITE" id="PS01129">
    <property type="entry name" value="PSI_RLU"/>
    <property type="match status" value="1"/>
</dbReference>
<dbReference type="Proteomes" id="UP000599024">
    <property type="component" value="Unassembled WGS sequence"/>
</dbReference>
<dbReference type="GO" id="GO:0120159">
    <property type="term" value="F:rRNA pseudouridine synthase activity"/>
    <property type="evidence" value="ECO:0007669"/>
    <property type="project" value="UniProtKB-ARBA"/>
</dbReference>
<dbReference type="PANTHER" id="PTHR21600">
    <property type="entry name" value="MITOCHONDRIAL RNA PSEUDOURIDINE SYNTHASE"/>
    <property type="match status" value="1"/>
</dbReference>
<dbReference type="EMBL" id="JACNLK010000041">
    <property type="protein sequence ID" value="MBC8208476.1"/>
    <property type="molecule type" value="Genomic_DNA"/>
</dbReference>
<evidence type="ECO:0000259" key="6">
    <source>
        <dbReference type="SMART" id="SM00363"/>
    </source>
</evidence>
<proteinExistence type="inferred from homology"/>
<evidence type="ECO:0000256" key="3">
    <source>
        <dbReference type="PIRSR" id="PIRSR606225-1"/>
    </source>
</evidence>
<accession>A0A8J6T9G1</accession>
<sequence>MSAQFDFSVSADQAGLRLDHFLALAIPDESRSSLSAAVRSGLILVNDKSQKSGYRLKAGEQVSGSLIEPPPLEILAEDIPLDILFEDDHLLVLAKPPGLVVHPGSGHHRGTLVNGLVYHCQTICEVGDELRPGIVHRLDKDTSGVMVVAKTAATHRLLVDAFRDRQVDKEYIALVHGSPYDEQGRIVAAIGRHRINRQKMAITESGGRYAATNWHVLARYGHDFTLLQVGIETGRTHQIRVHLSSLGFPVAGDSLYGSNRPGKGFPRQLLHAFRLSFTHPITRKRLSFEAPLPADFATIVDRLANGEAVGKGV</sequence>
<comment type="caution">
    <text evidence="7">The sequence shown here is derived from an EMBL/GenBank/DDBJ whole genome shotgun (WGS) entry which is preliminary data.</text>
</comment>
<evidence type="ECO:0000256" key="1">
    <source>
        <dbReference type="ARBA" id="ARBA00010876"/>
    </source>
</evidence>
<comment type="function">
    <text evidence="5">Responsible for synthesis of pseudouridine from uracil.</text>
</comment>
<gene>
    <name evidence="7" type="ORF">H8E79_04850</name>
</gene>
<dbReference type="InterPro" id="IPR050188">
    <property type="entry name" value="RluA_PseudoU_synthase"/>
</dbReference>
<dbReference type="InterPro" id="IPR036986">
    <property type="entry name" value="S4_RNA-bd_sf"/>
</dbReference>
<dbReference type="PROSITE" id="PS50889">
    <property type="entry name" value="S4"/>
    <property type="match status" value="1"/>
</dbReference>
<dbReference type="EC" id="5.4.99.-" evidence="5"/>
<dbReference type="PANTHER" id="PTHR21600:SF44">
    <property type="entry name" value="RIBOSOMAL LARGE SUBUNIT PSEUDOURIDINE SYNTHASE D"/>
    <property type="match status" value="1"/>
</dbReference>